<feature type="transmembrane region" description="Helical" evidence="6">
    <location>
        <begin position="6"/>
        <end position="25"/>
    </location>
</feature>
<dbReference type="InterPro" id="IPR023353">
    <property type="entry name" value="LemA-like_dom_sf"/>
</dbReference>
<dbReference type="Gene3D" id="1.20.1440.20">
    <property type="entry name" value="LemA-like domain"/>
    <property type="match status" value="1"/>
</dbReference>
<dbReference type="OrthoDB" id="9804152at2"/>
<organism evidence="7 8">
    <name type="scientific">Ramlibacter humi</name>
    <dbReference type="NCBI Taxonomy" id="2530451"/>
    <lineage>
        <taxon>Bacteria</taxon>
        <taxon>Pseudomonadati</taxon>
        <taxon>Pseudomonadota</taxon>
        <taxon>Betaproteobacteria</taxon>
        <taxon>Burkholderiales</taxon>
        <taxon>Comamonadaceae</taxon>
        <taxon>Ramlibacter</taxon>
    </lineage>
</organism>
<evidence type="ECO:0000256" key="6">
    <source>
        <dbReference type="SAM" id="Phobius"/>
    </source>
</evidence>
<dbReference type="Proteomes" id="UP000297839">
    <property type="component" value="Unassembled WGS sequence"/>
</dbReference>
<comment type="similarity">
    <text evidence="2">Belongs to the LemA family.</text>
</comment>
<gene>
    <name evidence="7" type="ORF">EZ216_07585</name>
</gene>
<reference evidence="7 8" key="1">
    <citation type="submission" date="2019-03" db="EMBL/GenBank/DDBJ databases">
        <title>Ramlibacter sp. 18x22-1, whole genome shotgun sequence.</title>
        <authorList>
            <person name="Zhang X."/>
            <person name="Feng G."/>
            <person name="Zhu H."/>
        </authorList>
    </citation>
    <scope>NUCLEOTIDE SEQUENCE [LARGE SCALE GENOMIC DNA]</scope>
    <source>
        <strain evidence="7 8">18x22-1</strain>
    </source>
</reference>
<keyword evidence="5 6" id="KW-0472">Membrane</keyword>
<keyword evidence="3 6" id="KW-0812">Transmembrane</keyword>
<comment type="subcellular location">
    <subcellularLocation>
        <location evidence="1">Membrane</location>
        <topology evidence="1">Single-pass membrane protein</topology>
    </subcellularLocation>
</comment>
<proteinExistence type="inferred from homology"/>
<dbReference type="InterPro" id="IPR007156">
    <property type="entry name" value="MamQ_LemA"/>
</dbReference>
<evidence type="ECO:0000256" key="2">
    <source>
        <dbReference type="ARBA" id="ARBA00008854"/>
    </source>
</evidence>
<sequence length="191" mass="20557">MTSSLVWWIAAAVALFWAIGAYNRLVRLRGDANAMFAALDEELTRQVRLVAQLLPEGQEHPASMFDGQEGSFWSGLEGAATQLEAALASARGRPLEPERIAALASAQSVLASAWERAERDDAHDLAGPRLPDTLTSTRAHMTAQCIAAAGRFTQAVERYNEAIAQFPAVLLAWLFGFKPGRGLAPMKGPAV</sequence>
<keyword evidence="8" id="KW-1185">Reference proteome</keyword>
<dbReference type="RefSeq" id="WP_135249152.1">
    <property type="nucleotide sequence ID" value="NZ_SMLK01000002.1"/>
</dbReference>
<accession>A0A4Z0BZ08</accession>
<evidence type="ECO:0000313" key="7">
    <source>
        <dbReference type="EMBL" id="TFZ03528.1"/>
    </source>
</evidence>
<comment type="caution">
    <text evidence="7">The sequence shown here is derived from an EMBL/GenBank/DDBJ whole genome shotgun (WGS) entry which is preliminary data.</text>
</comment>
<evidence type="ECO:0000256" key="4">
    <source>
        <dbReference type="ARBA" id="ARBA00022989"/>
    </source>
</evidence>
<dbReference type="EMBL" id="SMLK01000002">
    <property type="protein sequence ID" value="TFZ03528.1"/>
    <property type="molecule type" value="Genomic_DNA"/>
</dbReference>
<protein>
    <submittedName>
        <fullName evidence="7">LemA family protein</fullName>
    </submittedName>
</protein>
<keyword evidence="4 6" id="KW-1133">Transmembrane helix</keyword>
<evidence type="ECO:0000256" key="5">
    <source>
        <dbReference type="ARBA" id="ARBA00023136"/>
    </source>
</evidence>
<evidence type="ECO:0000313" key="8">
    <source>
        <dbReference type="Proteomes" id="UP000297839"/>
    </source>
</evidence>
<dbReference type="GO" id="GO:0016020">
    <property type="term" value="C:membrane"/>
    <property type="evidence" value="ECO:0007669"/>
    <property type="project" value="UniProtKB-SubCell"/>
</dbReference>
<evidence type="ECO:0000256" key="1">
    <source>
        <dbReference type="ARBA" id="ARBA00004167"/>
    </source>
</evidence>
<dbReference type="PANTHER" id="PTHR34478:SF2">
    <property type="entry name" value="MEMBRANE PROTEIN"/>
    <property type="match status" value="1"/>
</dbReference>
<dbReference type="PANTHER" id="PTHR34478">
    <property type="entry name" value="PROTEIN LEMA"/>
    <property type="match status" value="1"/>
</dbReference>
<dbReference type="SUPFAM" id="SSF140478">
    <property type="entry name" value="LemA-like"/>
    <property type="match status" value="1"/>
</dbReference>
<dbReference type="AlphaFoldDB" id="A0A4Z0BZ08"/>
<name>A0A4Z0BZ08_9BURK</name>
<evidence type="ECO:0000256" key="3">
    <source>
        <dbReference type="ARBA" id="ARBA00022692"/>
    </source>
</evidence>